<evidence type="ECO:0000256" key="3">
    <source>
        <dbReference type="ARBA" id="ARBA00022723"/>
    </source>
</evidence>
<keyword evidence="8" id="KW-0812">Transmembrane</keyword>
<keyword evidence="8" id="KW-0472">Membrane</keyword>
<evidence type="ECO:0000256" key="5">
    <source>
        <dbReference type="ARBA" id="ARBA00023004"/>
    </source>
</evidence>
<dbReference type="Pfam" id="PF00067">
    <property type="entry name" value="p450"/>
    <property type="match status" value="1"/>
</dbReference>
<dbReference type="PRINTS" id="PR00385">
    <property type="entry name" value="P450"/>
</dbReference>
<keyword evidence="4 7" id="KW-0560">Oxidoreductase</keyword>
<comment type="caution">
    <text evidence="9">The sequence shown here is derived from an EMBL/GenBank/DDBJ whole genome shotgun (WGS) entry which is preliminary data.</text>
</comment>
<dbReference type="Proteomes" id="UP001396334">
    <property type="component" value="Unassembled WGS sequence"/>
</dbReference>
<accession>A0ABR2SU13</accession>
<evidence type="ECO:0000256" key="6">
    <source>
        <dbReference type="ARBA" id="ARBA00023033"/>
    </source>
</evidence>
<keyword evidence="5 7" id="KW-0408">Iron</keyword>
<reference evidence="9 10" key="1">
    <citation type="journal article" date="2024" name="G3 (Bethesda)">
        <title>Genome assembly of Hibiscus sabdariffa L. provides insights into metabolisms of medicinal natural products.</title>
        <authorList>
            <person name="Kim T."/>
        </authorList>
    </citation>
    <scope>NUCLEOTIDE SEQUENCE [LARGE SCALE GENOMIC DNA]</scope>
    <source>
        <strain evidence="9">TK-2024</strain>
        <tissue evidence="9">Old leaves</tissue>
    </source>
</reference>
<evidence type="ECO:0000256" key="7">
    <source>
        <dbReference type="RuleBase" id="RU000461"/>
    </source>
</evidence>
<evidence type="ECO:0008006" key="11">
    <source>
        <dbReference type="Google" id="ProtNLM"/>
    </source>
</evidence>
<evidence type="ECO:0000256" key="8">
    <source>
        <dbReference type="SAM" id="Phobius"/>
    </source>
</evidence>
<feature type="transmembrane region" description="Helical" evidence="8">
    <location>
        <begin position="6"/>
        <end position="25"/>
    </location>
</feature>
<organism evidence="9 10">
    <name type="scientific">Hibiscus sabdariffa</name>
    <name type="common">roselle</name>
    <dbReference type="NCBI Taxonomy" id="183260"/>
    <lineage>
        <taxon>Eukaryota</taxon>
        <taxon>Viridiplantae</taxon>
        <taxon>Streptophyta</taxon>
        <taxon>Embryophyta</taxon>
        <taxon>Tracheophyta</taxon>
        <taxon>Spermatophyta</taxon>
        <taxon>Magnoliopsida</taxon>
        <taxon>eudicotyledons</taxon>
        <taxon>Gunneridae</taxon>
        <taxon>Pentapetalae</taxon>
        <taxon>rosids</taxon>
        <taxon>malvids</taxon>
        <taxon>Malvales</taxon>
        <taxon>Malvaceae</taxon>
        <taxon>Malvoideae</taxon>
        <taxon>Hibiscus</taxon>
    </lineage>
</organism>
<evidence type="ECO:0000313" key="10">
    <source>
        <dbReference type="Proteomes" id="UP001396334"/>
    </source>
</evidence>
<gene>
    <name evidence="9" type="ORF">V6N11_025898</name>
</gene>
<dbReference type="SUPFAM" id="SSF48264">
    <property type="entry name" value="Cytochrome P450"/>
    <property type="match status" value="1"/>
</dbReference>
<dbReference type="InterPro" id="IPR050651">
    <property type="entry name" value="Plant_Cytochrome_P450_Monoox"/>
</dbReference>
<evidence type="ECO:0000256" key="4">
    <source>
        <dbReference type="ARBA" id="ARBA00023002"/>
    </source>
</evidence>
<sequence>MDYFPSTVAIIGFPLLILFSFLWISKAVSRNTNQKKTAPVAGGAWPIIGHLRLLGGSQPPHISLANMADKSGKIFTIKLGVHRALVVSSWEIAKKCLTINDKAFATRPKLASMQLLGYNNAMIAFAPYGPYWRQVRKLATIELLSNHRLDLLKHVRESEIKTSLQQLYLLWNKKRDTNTNQVLVEMKTWFRDVTLNVILRIIVGKRLPSSNEGVETVKWKKSLDDLFEQAGKFVVSDALPYLRWLDIGGEEKLMKKTAKELDQVVEGWLQEHKEKRAENEANNEEDFMGVMLSILRDAEEHDADTINKATSLALILAAEDTTSITMTWALSLLLNNRDALNKVKEELDIHVGNDRLLVTKSDTKNLVYLQSIIKETLRLYPAVPLSVIHEAIEECTVDGYHVSAGTWLILNLQKIQRDPNIWKTPLEFQPERFMTTHKDIDVRGQNFELIPFGSGRRMCPGVSFALQVLHLTLANLLHWFEFETPAGETVDMREAIGLTSPKATPLEVLITPRLPTFVYDYTS</sequence>
<dbReference type="InterPro" id="IPR017972">
    <property type="entry name" value="Cyt_P450_CS"/>
</dbReference>
<dbReference type="PROSITE" id="PS00086">
    <property type="entry name" value="CYTOCHROME_P450"/>
    <property type="match status" value="1"/>
</dbReference>
<keyword evidence="10" id="KW-1185">Reference proteome</keyword>
<name>A0ABR2SU13_9ROSI</name>
<keyword evidence="8" id="KW-1133">Transmembrane helix</keyword>
<evidence type="ECO:0000256" key="1">
    <source>
        <dbReference type="ARBA" id="ARBA00010617"/>
    </source>
</evidence>
<comment type="similarity">
    <text evidence="1 7">Belongs to the cytochrome P450 family.</text>
</comment>
<dbReference type="PANTHER" id="PTHR47947:SF2">
    <property type="entry name" value="CYTOCHROME P450 82C3-LIKE"/>
    <property type="match status" value="1"/>
</dbReference>
<dbReference type="CDD" id="cd20654">
    <property type="entry name" value="CYP82"/>
    <property type="match status" value="1"/>
</dbReference>
<keyword evidence="6 7" id="KW-0503">Monooxygenase</keyword>
<protein>
    <recommendedName>
        <fullName evidence="11">Cytochrome P450</fullName>
    </recommendedName>
</protein>
<evidence type="ECO:0000256" key="2">
    <source>
        <dbReference type="ARBA" id="ARBA00022617"/>
    </source>
</evidence>
<keyword evidence="2 7" id="KW-0349">Heme</keyword>
<dbReference type="InterPro" id="IPR036396">
    <property type="entry name" value="Cyt_P450_sf"/>
</dbReference>
<dbReference type="InterPro" id="IPR001128">
    <property type="entry name" value="Cyt_P450"/>
</dbReference>
<dbReference type="PANTHER" id="PTHR47947">
    <property type="entry name" value="CYTOCHROME P450 82C3-RELATED"/>
    <property type="match status" value="1"/>
</dbReference>
<dbReference type="InterPro" id="IPR002401">
    <property type="entry name" value="Cyt_P450_E_grp-I"/>
</dbReference>
<proteinExistence type="inferred from homology"/>
<keyword evidence="3 7" id="KW-0479">Metal-binding</keyword>
<dbReference type="EMBL" id="JBBPBN010000011">
    <property type="protein sequence ID" value="KAK9028751.1"/>
    <property type="molecule type" value="Genomic_DNA"/>
</dbReference>
<dbReference type="Gene3D" id="1.10.630.10">
    <property type="entry name" value="Cytochrome P450"/>
    <property type="match status" value="1"/>
</dbReference>
<dbReference type="PRINTS" id="PR00463">
    <property type="entry name" value="EP450I"/>
</dbReference>
<evidence type="ECO:0000313" key="9">
    <source>
        <dbReference type="EMBL" id="KAK9028751.1"/>
    </source>
</evidence>